<dbReference type="Proteomes" id="UP000326464">
    <property type="component" value="Unassembled WGS sequence"/>
</dbReference>
<dbReference type="RefSeq" id="WP_152812750.1">
    <property type="nucleotide sequence ID" value="NZ_VJXX01000001.1"/>
</dbReference>
<organism evidence="2 3">
    <name type="scientific">Arthrobacter bussei</name>
    <dbReference type="NCBI Taxonomy" id="2594179"/>
    <lineage>
        <taxon>Bacteria</taxon>
        <taxon>Bacillati</taxon>
        <taxon>Actinomycetota</taxon>
        <taxon>Actinomycetes</taxon>
        <taxon>Micrococcales</taxon>
        <taxon>Micrococcaceae</taxon>
        <taxon>Arthrobacter</taxon>
    </lineage>
</organism>
<feature type="compositionally biased region" description="Basic residues" evidence="1">
    <location>
        <begin position="487"/>
        <end position="497"/>
    </location>
</feature>
<comment type="caution">
    <text evidence="2">The sequence shown here is derived from an EMBL/GenBank/DDBJ whole genome shotgun (WGS) entry which is preliminary data.</text>
</comment>
<accession>A0A7X1TMZ7</accession>
<keyword evidence="3" id="KW-1185">Reference proteome</keyword>
<proteinExistence type="predicted"/>
<dbReference type="EMBL" id="VJXX01000001">
    <property type="protein sequence ID" value="MPY10091.1"/>
    <property type="molecule type" value="Genomic_DNA"/>
</dbReference>
<dbReference type="OrthoDB" id="4504727at2"/>
<evidence type="ECO:0000313" key="2">
    <source>
        <dbReference type="EMBL" id="MPY10091.1"/>
    </source>
</evidence>
<reference evidence="3" key="1">
    <citation type="submission" date="2019-07" db="EMBL/GenBank/DDBJ databases">
        <title>Arthrobacter KR32 sp. nov., isolated from mountain cheese made of cows milk.</title>
        <authorList>
            <person name="Flegler A."/>
        </authorList>
    </citation>
    <scope>NUCLEOTIDE SEQUENCE [LARGE SCALE GENOMIC DNA]</scope>
    <source>
        <strain evidence="3">KR32</strain>
    </source>
</reference>
<feature type="region of interest" description="Disordered" evidence="1">
    <location>
        <begin position="458"/>
        <end position="497"/>
    </location>
</feature>
<name>A0A7X1TMZ7_9MICC</name>
<gene>
    <name evidence="2" type="ORF">FNH21_05050</name>
</gene>
<evidence type="ECO:0000313" key="3">
    <source>
        <dbReference type="Proteomes" id="UP000326464"/>
    </source>
</evidence>
<sequence length="497" mass="50462">MHALRIDTDRMEEASACAEAAGSRISDAVGVLGGILDRSGGMAGWDALGSDWAASYDPAAAEAVDACCELALACSDTSRALAIAAGNYLQAEHVASMGVSALIRPFLPAFRPDGPTSVFPSAADGNPGWPPPGWDIVAGIAGVLWPAGDPESLRSAGTAWMELAAQIEVGMDGSATLAGDAVQGLASVDLTKFRTRNAALQDTGRLIALAARDIAGGCSSLAGAITLAHEELIDETQSFLLECAALAGVGVALSFVTLGGSAAITSLVGAGRAAQMVIRVQSVLARLTAAARSVGVVVARLPGAGRLTDGLHALSRTPAALSSLVGPTRQTVTVMARHVASSPRLSRLAPAVRVVHPVGVAGVRFVDSTAVSLALSNPASLALGLLPVATRRTVLRSVMPQGNTPERVLELVRAKGLGTQLLPAAGTAVRTKERLDTVEGLVGLPAHLGERYLPAKPSAVPLPEGPGRLTAVRGSPATGPTRGSTPVRRRSRPGASP</sequence>
<dbReference type="AlphaFoldDB" id="A0A7X1TMZ7"/>
<protein>
    <submittedName>
        <fullName evidence="2">Uncharacterized protein</fullName>
    </submittedName>
</protein>
<evidence type="ECO:0000256" key="1">
    <source>
        <dbReference type="SAM" id="MobiDB-lite"/>
    </source>
</evidence>